<gene>
    <name evidence="1" type="ORF">GIB67_029767</name>
</gene>
<keyword evidence="2" id="KW-1185">Reference proteome</keyword>
<sequence>MPRLVFSNQEKSRTLQHQLDAALFSKRQKVQKSSAPIMINLDSDSVTDAIDSAGKPSTQEPLSTKAGNRVVPAYRRAKVRGAILEDSGDDEGIM</sequence>
<dbReference type="PANTHER" id="PTHR35770:SF1">
    <property type="entry name" value="U2 SMALL NUCLEAR RIBONUCLEOPROTEIN AUXILIARY FACTOR-LIKE PROTEIN"/>
    <property type="match status" value="1"/>
</dbReference>
<name>A0A7J7NIT3_9MAGN</name>
<evidence type="ECO:0000313" key="1">
    <source>
        <dbReference type="EMBL" id="KAF6167129.1"/>
    </source>
</evidence>
<comment type="caution">
    <text evidence="1">The sequence shown here is derived from an EMBL/GenBank/DDBJ whole genome shotgun (WGS) entry which is preliminary data.</text>
</comment>
<dbReference type="OrthoDB" id="775087at2759"/>
<protein>
    <submittedName>
        <fullName evidence="1">Uncharacterized protein</fullName>
    </submittedName>
</protein>
<dbReference type="PANTHER" id="PTHR35770">
    <property type="entry name" value="U2 SMALL NUCLEAR RIBONUCLEOPROTEIN AUXILIARY FACTOR-LIKE PROTEIN"/>
    <property type="match status" value="1"/>
</dbReference>
<proteinExistence type="predicted"/>
<dbReference type="AlphaFoldDB" id="A0A7J7NIT3"/>
<accession>A0A7J7NIT3</accession>
<evidence type="ECO:0000313" key="2">
    <source>
        <dbReference type="Proteomes" id="UP000541444"/>
    </source>
</evidence>
<organism evidence="1 2">
    <name type="scientific">Kingdonia uniflora</name>
    <dbReference type="NCBI Taxonomy" id="39325"/>
    <lineage>
        <taxon>Eukaryota</taxon>
        <taxon>Viridiplantae</taxon>
        <taxon>Streptophyta</taxon>
        <taxon>Embryophyta</taxon>
        <taxon>Tracheophyta</taxon>
        <taxon>Spermatophyta</taxon>
        <taxon>Magnoliopsida</taxon>
        <taxon>Ranunculales</taxon>
        <taxon>Circaeasteraceae</taxon>
        <taxon>Kingdonia</taxon>
    </lineage>
</organism>
<reference evidence="1 2" key="1">
    <citation type="journal article" date="2020" name="IScience">
        <title>Genome Sequencing of the Endangered Kingdonia uniflora (Circaeasteraceae, Ranunculales) Reveals Potential Mechanisms of Evolutionary Specialization.</title>
        <authorList>
            <person name="Sun Y."/>
            <person name="Deng T."/>
            <person name="Zhang A."/>
            <person name="Moore M.J."/>
            <person name="Landis J.B."/>
            <person name="Lin N."/>
            <person name="Zhang H."/>
            <person name="Zhang X."/>
            <person name="Huang J."/>
            <person name="Zhang X."/>
            <person name="Sun H."/>
            <person name="Wang H."/>
        </authorList>
    </citation>
    <scope>NUCLEOTIDE SEQUENCE [LARGE SCALE GENOMIC DNA]</scope>
    <source>
        <strain evidence="1">TB1705</strain>
        <tissue evidence="1">Leaf</tissue>
    </source>
</reference>
<dbReference type="Proteomes" id="UP000541444">
    <property type="component" value="Unassembled WGS sequence"/>
</dbReference>
<dbReference type="EMBL" id="JACGCM010000764">
    <property type="protein sequence ID" value="KAF6167129.1"/>
    <property type="molecule type" value="Genomic_DNA"/>
</dbReference>